<dbReference type="AlphaFoldDB" id="A0A816BAA7"/>
<evidence type="ECO:0000313" key="2">
    <source>
        <dbReference type="Proteomes" id="UP000663828"/>
    </source>
</evidence>
<dbReference type="EMBL" id="CAJNOR010006950">
    <property type="protein sequence ID" value="CAF1607484.1"/>
    <property type="molecule type" value="Genomic_DNA"/>
</dbReference>
<proteinExistence type="predicted"/>
<dbReference type="Proteomes" id="UP000663828">
    <property type="component" value="Unassembled WGS sequence"/>
</dbReference>
<protein>
    <submittedName>
        <fullName evidence="1">Uncharacterized protein</fullName>
    </submittedName>
</protein>
<comment type="caution">
    <text evidence="1">The sequence shown here is derived from an EMBL/GenBank/DDBJ whole genome shotgun (WGS) entry which is preliminary data.</text>
</comment>
<name>A0A816BAA7_ADIRI</name>
<reference evidence="1" key="1">
    <citation type="submission" date="2021-02" db="EMBL/GenBank/DDBJ databases">
        <authorList>
            <person name="Nowell W R."/>
        </authorList>
    </citation>
    <scope>NUCLEOTIDE SEQUENCE</scope>
</reference>
<keyword evidence="2" id="KW-1185">Reference proteome</keyword>
<sequence>MDRIRCIAFHEAQDAGATFINRNWIAEKIHRSVWVVRRPNYQNDRIWAKSIDDIEEDERYPEIVKNQACIGFFVIFTAKKLHWVIKDEGESWAG</sequence>
<gene>
    <name evidence="1" type="ORF">XAT740_LOCUS48456</name>
</gene>
<evidence type="ECO:0000313" key="1">
    <source>
        <dbReference type="EMBL" id="CAF1607484.1"/>
    </source>
</evidence>
<organism evidence="1 2">
    <name type="scientific">Adineta ricciae</name>
    <name type="common">Rotifer</name>
    <dbReference type="NCBI Taxonomy" id="249248"/>
    <lineage>
        <taxon>Eukaryota</taxon>
        <taxon>Metazoa</taxon>
        <taxon>Spiralia</taxon>
        <taxon>Gnathifera</taxon>
        <taxon>Rotifera</taxon>
        <taxon>Eurotatoria</taxon>
        <taxon>Bdelloidea</taxon>
        <taxon>Adinetida</taxon>
        <taxon>Adinetidae</taxon>
        <taxon>Adineta</taxon>
    </lineage>
</organism>
<accession>A0A816BAA7</accession>